<dbReference type="InterPro" id="IPR050232">
    <property type="entry name" value="FBL13/AtMIF1-like"/>
</dbReference>
<dbReference type="EMBL" id="JBBPBK010000015">
    <property type="protein sequence ID" value="KAK9269329.1"/>
    <property type="molecule type" value="Genomic_DNA"/>
</dbReference>
<dbReference type="CDD" id="cd22160">
    <property type="entry name" value="F-box_AtFBL13-like"/>
    <property type="match status" value="1"/>
</dbReference>
<dbReference type="InterPro" id="IPR032675">
    <property type="entry name" value="LRR_dom_sf"/>
</dbReference>
<dbReference type="Gene3D" id="3.80.10.10">
    <property type="entry name" value="Ribonuclease Inhibitor"/>
    <property type="match status" value="1"/>
</dbReference>
<dbReference type="InterPro" id="IPR006566">
    <property type="entry name" value="FBD"/>
</dbReference>
<dbReference type="Pfam" id="PF23622">
    <property type="entry name" value="LRR_At1g61320_AtMIF1"/>
    <property type="match status" value="1"/>
</dbReference>
<dbReference type="InterPro" id="IPR055357">
    <property type="entry name" value="LRR_At1g61320_AtMIF1"/>
</dbReference>
<dbReference type="SUPFAM" id="SSF52047">
    <property type="entry name" value="RNI-like"/>
    <property type="match status" value="1"/>
</dbReference>
<evidence type="ECO:0000313" key="4">
    <source>
        <dbReference type="EMBL" id="KAK9269329.1"/>
    </source>
</evidence>
<reference evidence="4 5" key="1">
    <citation type="journal article" date="2024" name="Plant J.">
        <title>Genome sequences and population genomics reveal climatic adaptation and genomic divergence between two closely related sweetgum species.</title>
        <authorList>
            <person name="Xu W.Q."/>
            <person name="Ren C.Q."/>
            <person name="Zhang X.Y."/>
            <person name="Comes H.P."/>
            <person name="Liu X.H."/>
            <person name="Li Y.G."/>
            <person name="Kettle C.J."/>
            <person name="Jalonen R."/>
            <person name="Gaisberger H."/>
            <person name="Ma Y.Z."/>
            <person name="Qiu Y.X."/>
        </authorList>
    </citation>
    <scope>NUCLEOTIDE SEQUENCE [LARGE SCALE GENOMIC DNA]</scope>
    <source>
        <strain evidence="4">Hangzhou</strain>
    </source>
</reference>
<keyword evidence="1" id="KW-0472">Membrane</keyword>
<accession>A0AAP0NE19</accession>
<dbReference type="SMART" id="SM00256">
    <property type="entry name" value="FBOX"/>
    <property type="match status" value="1"/>
</dbReference>
<proteinExistence type="predicted"/>
<feature type="domain" description="F-box" evidence="2">
    <location>
        <begin position="11"/>
        <end position="51"/>
    </location>
</feature>
<evidence type="ECO:0000259" key="2">
    <source>
        <dbReference type="SMART" id="SM00256"/>
    </source>
</evidence>
<evidence type="ECO:0000313" key="5">
    <source>
        <dbReference type="Proteomes" id="UP001415857"/>
    </source>
</evidence>
<evidence type="ECO:0000259" key="3">
    <source>
        <dbReference type="SMART" id="SM00579"/>
    </source>
</evidence>
<organism evidence="4 5">
    <name type="scientific">Liquidambar formosana</name>
    <name type="common">Formosan gum</name>
    <dbReference type="NCBI Taxonomy" id="63359"/>
    <lineage>
        <taxon>Eukaryota</taxon>
        <taxon>Viridiplantae</taxon>
        <taxon>Streptophyta</taxon>
        <taxon>Embryophyta</taxon>
        <taxon>Tracheophyta</taxon>
        <taxon>Spermatophyta</taxon>
        <taxon>Magnoliopsida</taxon>
        <taxon>eudicotyledons</taxon>
        <taxon>Gunneridae</taxon>
        <taxon>Pentapetalae</taxon>
        <taxon>Saxifragales</taxon>
        <taxon>Altingiaceae</taxon>
        <taxon>Liquidambar</taxon>
    </lineage>
</organism>
<dbReference type="SMART" id="SM00579">
    <property type="entry name" value="FBD"/>
    <property type="match status" value="1"/>
</dbReference>
<dbReference type="InterPro" id="IPR036047">
    <property type="entry name" value="F-box-like_dom_sf"/>
</dbReference>
<gene>
    <name evidence="4" type="ORF">L1049_001100</name>
</gene>
<dbReference type="PANTHER" id="PTHR31900:SF34">
    <property type="entry name" value="EMB|CAB62440.1-RELATED"/>
    <property type="match status" value="1"/>
</dbReference>
<dbReference type="InterPro" id="IPR053781">
    <property type="entry name" value="F-box_AtFBL13-like"/>
</dbReference>
<dbReference type="Proteomes" id="UP001415857">
    <property type="component" value="Unassembled WGS sequence"/>
</dbReference>
<keyword evidence="1" id="KW-0812">Transmembrane</keyword>
<dbReference type="Pfam" id="PF00646">
    <property type="entry name" value="F-box"/>
    <property type="match status" value="1"/>
</dbReference>
<evidence type="ECO:0008006" key="6">
    <source>
        <dbReference type="Google" id="ProtNLM"/>
    </source>
</evidence>
<keyword evidence="1" id="KW-1133">Transmembrane helix</keyword>
<feature type="transmembrane region" description="Helical" evidence="1">
    <location>
        <begin position="7"/>
        <end position="25"/>
    </location>
</feature>
<dbReference type="PANTHER" id="PTHR31900">
    <property type="entry name" value="F-BOX/RNI SUPERFAMILY PROTEIN-RELATED"/>
    <property type="match status" value="1"/>
</dbReference>
<dbReference type="InterPro" id="IPR001810">
    <property type="entry name" value="F-box_dom"/>
</dbReference>
<feature type="domain" description="FBD" evidence="3">
    <location>
        <begin position="388"/>
        <end position="465"/>
    </location>
</feature>
<protein>
    <recommendedName>
        <fullName evidence="6">F-box domain-containing protein</fullName>
    </recommendedName>
</protein>
<comment type="caution">
    <text evidence="4">The sequence shown here is derived from an EMBL/GenBank/DDBJ whole genome shotgun (WGS) entry which is preliminary data.</text>
</comment>
<name>A0AAP0NE19_LIQFO</name>
<dbReference type="AlphaFoldDB" id="A0AAP0NE19"/>
<keyword evidence="5" id="KW-1185">Reference proteome</keyword>
<dbReference type="SUPFAM" id="SSF81383">
    <property type="entry name" value="F-box domain"/>
    <property type="match status" value="1"/>
</dbReference>
<evidence type="ECO:0000256" key="1">
    <source>
        <dbReference type="SAM" id="Phobius"/>
    </source>
</evidence>
<sequence length="465" mass="53777">MADNIDLFTYLPIHLLIVIISFLPFKEAAKTSILSRRWRDIWRATKNVELDESFFVKPGGSISDQKVQRRNFLHFAQQWIKNYNEPAVHNFRLAFARPTNFHGEMERFIAFATARGVKALALDFADPEWNDHDDDFHGNHVALFDLPMHIYGHRVLESLRLYSINFLVFEFRNFVALKDLSLGWVELSTSSLKALLLNCPSLESLSLKKCRNMEVLNVSAPNLRLKRLVIDKCSIDENTIAIEAPMLRFLQYCGALSSFYFDGPHCMQEANLDFMVESEFAESGDLLYYLLQEICCIRVLTVCSYMLQVIPTGEEPLGLSTPLHVRHLILKTAMHENEFYGISFFLKSCPHLETLSIEIGPAKIFEDYEPPYEFETHSFWTRNVLVFRCINRTLKAVEIKGFRGTPNELQLLKYLLKFGRVMEKLTLNFSREVLSNGRNMASYQQIAQQLQQFEIASGNLRLLIC</sequence>